<dbReference type="PROSITE" id="PS50104">
    <property type="entry name" value="TIR"/>
    <property type="match status" value="1"/>
</dbReference>
<evidence type="ECO:0000256" key="2">
    <source>
        <dbReference type="ARBA" id="ARBA00022737"/>
    </source>
</evidence>
<dbReference type="SMART" id="SM00255">
    <property type="entry name" value="TIR"/>
    <property type="match status" value="1"/>
</dbReference>
<dbReference type="InterPro" id="IPR044974">
    <property type="entry name" value="Disease_R_plants"/>
</dbReference>
<name>A0ABD3KHF7_EUCGL</name>
<dbReference type="Pfam" id="PF00931">
    <property type="entry name" value="NB-ARC"/>
    <property type="match status" value="1"/>
</dbReference>
<dbReference type="SUPFAM" id="SSF52058">
    <property type="entry name" value="L domain-like"/>
    <property type="match status" value="2"/>
</dbReference>
<feature type="compositionally biased region" description="Basic and acidic residues" evidence="4">
    <location>
        <begin position="1"/>
        <end position="11"/>
    </location>
</feature>
<dbReference type="GO" id="GO:0051707">
    <property type="term" value="P:response to other organism"/>
    <property type="evidence" value="ECO:0007669"/>
    <property type="project" value="UniProtKB-ARBA"/>
</dbReference>
<dbReference type="InterPro" id="IPR055414">
    <property type="entry name" value="LRR_R13L4/SHOC2-like"/>
</dbReference>
<dbReference type="InterPro" id="IPR042197">
    <property type="entry name" value="Apaf_helical"/>
</dbReference>
<protein>
    <recommendedName>
        <fullName evidence="5">TIR domain-containing protein</fullName>
    </recommendedName>
</protein>
<dbReference type="InterPro" id="IPR027417">
    <property type="entry name" value="P-loop_NTPase"/>
</dbReference>
<dbReference type="EMBL" id="JBJKBG010000005">
    <property type="protein sequence ID" value="KAL3739321.1"/>
    <property type="molecule type" value="Genomic_DNA"/>
</dbReference>
<dbReference type="AlphaFoldDB" id="A0ABD3KHF7"/>
<dbReference type="InterPro" id="IPR000157">
    <property type="entry name" value="TIR_dom"/>
</dbReference>
<dbReference type="InterPro" id="IPR032675">
    <property type="entry name" value="LRR_dom_sf"/>
</dbReference>
<dbReference type="Pfam" id="PF23282">
    <property type="entry name" value="WHD_ROQ1"/>
    <property type="match status" value="1"/>
</dbReference>
<dbReference type="Gene3D" id="3.40.50.10140">
    <property type="entry name" value="Toll/interleukin-1 receptor homology (TIR) domain"/>
    <property type="match status" value="1"/>
</dbReference>
<dbReference type="Gene3D" id="1.10.8.430">
    <property type="entry name" value="Helical domain of apoptotic protease-activating factors"/>
    <property type="match status" value="1"/>
</dbReference>
<dbReference type="PANTHER" id="PTHR11017">
    <property type="entry name" value="LEUCINE-RICH REPEAT-CONTAINING PROTEIN"/>
    <property type="match status" value="1"/>
</dbReference>
<dbReference type="PRINTS" id="PR00364">
    <property type="entry name" value="DISEASERSIST"/>
</dbReference>
<comment type="caution">
    <text evidence="6">The sequence shown here is derived from an EMBL/GenBank/DDBJ whole genome shotgun (WGS) entry which is preliminary data.</text>
</comment>
<evidence type="ECO:0000313" key="6">
    <source>
        <dbReference type="EMBL" id="KAL3739321.1"/>
    </source>
</evidence>
<dbReference type="PANTHER" id="PTHR11017:SF570">
    <property type="entry name" value="DISEASE RESISTANCE PROTEIN (TIR-NBS CLASS)-RELATED"/>
    <property type="match status" value="1"/>
</dbReference>
<sequence>MKRKREEKETETAASTSSSRDDGSGSGYEVFLSFRGPDTRLTMADCLYNGLIGAGIHAFKDNEELRFGEEIKGGLLQAINDSRIYIPIFSKDYASSKWCLRELARIVDLSRANNEKVILPIFYDVDVDDVKLNTKLYRKALRKHKSDYGKDLVKKWKKALREVARIRGRKLKDHGLDELKNLTVKEVSSLLWTRTNVPDHLVGIKDQMDKIMKLLDLEAFDVRFIVIHGMGGIGKTTLVETVFRQISSQFESNYSFLKDVRIHDIIDLQKKLLSDILNLSCTNLSFIDEGVDMIKTRFRDKKVLIILDDIDKRDQIMRLAGEPNWFGGGSRIIITTRNIELLVKEGEDDNVPASNSGQFSFYDMPEMNSHDALQLFCERALGCAEPPTDYMDITNKLIKALGGLPLALHVVGSTLRGKCQDTWENVLSKLNKVMNEDVKKKLMISYEALEPNQQQIYLDIACFFINKTKTSAIKYWDAVFGYPTEIEVKILTRMSLIKIIGNDDLWMHDQLRDLGRDIVHSESGNIHQRGSRLWSSKDAFRIVQRKKGTKNIVGLNLGTPEPDATYIFKRKEFARLVNLRFLQLDHGNFKGDFKDLFSELRWLSWSNCPLEFQATNFGLKNLTVVMLSGNNITKDWEGWHQIMVAKQLKVLQLKDCPSLRKTPKFYTISQLERLILRCSQLKKIDKSVGNLQHLDYLEIMCEAIKSLPESIGDLKSLTQLRIMSHRISILPHSIGNLENLKHLILECYALQKLPDSIGKLESLLELYVFKSEISELSHSIGNLKRLKVLRVSNCSLEKLPDSIGRLQSLVKLDLSSSCIRMLPECIGNLKKLKVLDLGYGRISEFPKTIGMLENLEELHAQYGDLEREIPSEIGALSSLKILDLEGGRFSGLPTTINQLRNLQTLELGMCDSIQQLPELPKSLTFLAFSLVSLTVIPDCSNLTNLVDLEIIGNSMRKPNTEGILRLPALRNMTLLIGKMALPPTNFNSLSQLQHLNISCVEPQSLIGLPSSLRELKLSDVQSPIDWSVFSNLENLSMLLLREYSLGEIQFEVLGELRKFNELRMSHCPLLKTLPVLPGLKEIRRLILYRLPQLTEIQGLGELKSLWKLFIQNCNSIRSLNESDLSNLQNLKILWLSRCESLESVLGVPKSCELTVIGCPKLNRDG</sequence>
<keyword evidence="1" id="KW-0433">Leucine-rich repeat</keyword>
<dbReference type="SUPFAM" id="SSF52200">
    <property type="entry name" value="Toll/Interleukin receptor TIR domain"/>
    <property type="match status" value="1"/>
</dbReference>
<feature type="region of interest" description="Disordered" evidence="4">
    <location>
        <begin position="1"/>
        <end position="26"/>
    </location>
</feature>
<dbReference type="GO" id="GO:0006952">
    <property type="term" value="P:defense response"/>
    <property type="evidence" value="ECO:0007669"/>
    <property type="project" value="UniProtKB-KW"/>
</dbReference>
<organism evidence="6 7">
    <name type="scientific">Eucalyptus globulus</name>
    <name type="common">Tasmanian blue gum</name>
    <dbReference type="NCBI Taxonomy" id="34317"/>
    <lineage>
        <taxon>Eukaryota</taxon>
        <taxon>Viridiplantae</taxon>
        <taxon>Streptophyta</taxon>
        <taxon>Embryophyta</taxon>
        <taxon>Tracheophyta</taxon>
        <taxon>Spermatophyta</taxon>
        <taxon>Magnoliopsida</taxon>
        <taxon>eudicotyledons</taxon>
        <taxon>Gunneridae</taxon>
        <taxon>Pentapetalae</taxon>
        <taxon>rosids</taxon>
        <taxon>malvids</taxon>
        <taxon>Myrtales</taxon>
        <taxon>Myrtaceae</taxon>
        <taxon>Myrtoideae</taxon>
        <taxon>Eucalypteae</taxon>
        <taxon>Eucalyptus</taxon>
    </lineage>
</organism>
<keyword evidence="2" id="KW-0677">Repeat</keyword>
<dbReference type="InterPro" id="IPR002182">
    <property type="entry name" value="NB-ARC"/>
</dbReference>
<accession>A0ABD3KHF7</accession>
<reference evidence="6 7" key="1">
    <citation type="submission" date="2024-11" db="EMBL/GenBank/DDBJ databases">
        <title>Chromosome-level genome assembly of Eucalyptus globulus Labill. provides insights into its genome evolution.</title>
        <authorList>
            <person name="Li X."/>
        </authorList>
    </citation>
    <scope>NUCLEOTIDE SEQUENCE [LARGE SCALE GENOMIC DNA]</scope>
    <source>
        <strain evidence="6">CL2024</strain>
        <tissue evidence="6">Fresh tender leaves</tissue>
    </source>
</reference>
<dbReference type="Proteomes" id="UP001634007">
    <property type="component" value="Unassembled WGS sequence"/>
</dbReference>
<dbReference type="Gene3D" id="3.80.10.10">
    <property type="entry name" value="Ribonuclease Inhibitor"/>
    <property type="match status" value="3"/>
</dbReference>
<feature type="domain" description="TIR" evidence="5">
    <location>
        <begin position="26"/>
        <end position="191"/>
    </location>
</feature>
<dbReference type="Pfam" id="PF23598">
    <property type="entry name" value="LRR_14"/>
    <property type="match status" value="3"/>
</dbReference>
<evidence type="ECO:0000256" key="3">
    <source>
        <dbReference type="ARBA" id="ARBA00022821"/>
    </source>
</evidence>
<dbReference type="InterPro" id="IPR003591">
    <property type="entry name" value="Leu-rich_rpt_typical-subtyp"/>
</dbReference>
<proteinExistence type="predicted"/>
<evidence type="ECO:0000259" key="5">
    <source>
        <dbReference type="PROSITE" id="PS50104"/>
    </source>
</evidence>
<evidence type="ECO:0000256" key="1">
    <source>
        <dbReference type="ARBA" id="ARBA00022614"/>
    </source>
</evidence>
<keyword evidence="7" id="KW-1185">Reference proteome</keyword>
<evidence type="ECO:0000256" key="4">
    <source>
        <dbReference type="SAM" id="MobiDB-lite"/>
    </source>
</evidence>
<dbReference type="Pfam" id="PF01582">
    <property type="entry name" value="TIR"/>
    <property type="match status" value="1"/>
</dbReference>
<dbReference type="InterPro" id="IPR035897">
    <property type="entry name" value="Toll_tir_struct_dom_sf"/>
</dbReference>
<evidence type="ECO:0000313" key="7">
    <source>
        <dbReference type="Proteomes" id="UP001634007"/>
    </source>
</evidence>
<keyword evidence="3" id="KW-0611">Plant defense</keyword>
<dbReference type="InterPro" id="IPR058192">
    <property type="entry name" value="WHD_ROQ1-like"/>
</dbReference>
<gene>
    <name evidence="6" type="ORF">ACJRO7_020693</name>
</gene>
<dbReference type="Gene3D" id="3.40.50.300">
    <property type="entry name" value="P-loop containing nucleotide triphosphate hydrolases"/>
    <property type="match status" value="1"/>
</dbReference>
<dbReference type="SUPFAM" id="SSF52540">
    <property type="entry name" value="P-loop containing nucleoside triphosphate hydrolases"/>
    <property type="match status" value="1"/>
</dbReference>
<dbReference type="SMART" id="SM00369">
    <property type="entry name" value="LRR_TYP"/>
    <property type="match status" value="6"/>
</dbReference>